<dbReference type="KEGG" id="amog:QRX60_34440"/>
<keyword evidence="1" id="KW-1133">Transmembrane helix</keyword>
<sequence>MTEPVPVAWVRPRRPRRRPRPRPRGLRGRAGAWITVAGLVPALAAALGAFAVQRYEAHLRGSGTETLAEVTGHDRVKLSYNVSVTFTTKDGREIVTTLYDFPREPPVEIGDRLTIRYDPDRPDVTLWDVRDPPSFTGATIFMASLATVLAVASFVFRYFTRRSSTASAGSAERHPPRRRSTTP</sequence>
<gene>
    <name evidence="2" type="ORF">QRX60_34440</name>
</gene>
<dbReference type="Proteomes" id="UP001239397">
    <property type="component" value="Chromosome"/>
</dbReference>
<evidence type="ECO:0008006" key="4">
    <source>
        <dbReference type="Google" id="ProtNLM"/>
    </source>
</evidence>
<reference evidence="2 3" key="1">
    <citation type="submission" date="2023-06" db="EMBL/GenBank/DDBJ databases">
        <authorList>
            <person name="Oyuntsetseg B."/>
            <person name="Kim S.B."/>
        </authorList>
    </citation>
    <scope>NUCLEOTIDE SEQUENCE [LARGE SCALE GENOMIC DNA]</scope>
    <source>
        <strain evidence="2 3">4-36</strain>
    </source>
</reference>
<protein>
    <recommendedName>
        <fullName evidence="4">DUF3592 domain-containing protein</fullName>
    </recommendedName>
</protein>
<accession>A0A9Y2JKV8</accession>
<keyword evidence="1" id="KW-0472">Membrane</keyword>
<evidence type="ECO:0000256" key="1">
    <source>
        <dbReference type="SAM" id="Phobius"/>
    </source>
</evidence>
<organism evidence="2 3">
    <name type="scientific">Amycolatopsis mongoliensis</name>
    <dbReference type="NCBI Taxonomy" id="715475"/>
    <lineage>
        <taxon>Bacteria</taxon>
        <taxon>Bacillati</taxon>
        <taxon>Actinomycetota</taxon>
        <taxon>Actinomycetes</taxon>
        <taxon>Pseudonocardiales</taxon>
        <taxon>Pseudonocardiaceae</taxon>
        <taxon>Amycolatopsis</taxon>
    </lineage>
</organism>
<evidence type="ECO:0000313" key="3">
    <source>
        <dbReference type="Proteomes" id="UP001239397"/>
    </source>
</evidence>
<evidence type="ECO:0000313" key="2">
    <source>
        <dbReference type="EMBL" id="WIX99126.1"/>
    </source>
</evidence>
<proteinExistence type="predicted"/>
<dbReference type="AlphaFoldDB" id="A0A9Y2JKV8"/>
<dbReference type="EMBL" id="CP127295">
    <property type="protein sequence ID" value="WIX99126.1"/>
    <property type="molecule type" value="Genomic_DNA"/>
</dbReference>
<dbReference type="RefSeq" id="WP_285995609.1">
    <property type="nucleotide sequence ID" value="NZ_CP127295.1"/>
</dbReference>
<name>A0A9Y2JKV8_9PSEU</name>
<feature type="transmembrane region" description="Helical" evidence="1">
    <location>
        <begin position="135"/>
        <end position="156"/>
    </location>
</feature>
<keyword evidence="3" id="KW-1185">Reference proteome</keyword>
<keyword evidence="1" id="KW-0812">Transmembrane</keyword>
<feature type="transmembrane region" description="Helical" evidence="1">
    <location>
        <begin position="30"/>
        <end position="52"/>
    </location>
</feature>